<dbReference type="EMBL" id="JADDIV010000002">
    <property type="protein sequence ID" value="MBE7367634.1"/>
    <property type="molecule type" value="Genomic_DNA"/>
</dbReference>
<dbReference type="Pfam" id="PF00512">
    <property type="entry name" value="HisKA"/>
    <property type="match status" value="1"/>
</dbReference>
<dbReference type="InterPro" id="IPR005467">
    <property type="entry name" value="His_kinase_dom"/>
</dbReference>
<dbReference type="SUPFAM" id="SSF55874">
    <property type="entry name" value="ATPase domain of HSP90 chaperone/DNA topoisomerase II/histidine kinase"/>
    <property type="match status" value="1"/>
</dbReference>
<dbReference type="PANTHER" id="PTHR43547">
    <property type="entry name" value="TWO-COMPONENT HISTIDINE KINASE"/>
    <property type="match status" value="1"/>
</dbReference>
<comment type="caution">
    <text evidence="6">The sequence shown here is derived from an EMBL/GenBank/DDBJ whole genome shotgun (WGS) entry which is preliminary data.</text>
</comment>
<feature type="domain" description="Histidine kinase" evidence="5">
    <location>
        <begin position="142"/>
        <end position="358"/>
    </location>
</feature>
<evidence type="ECO:0000259" key="5">
    <source>
        <dbReference type="PROSITE" id="PS50109"/>
    </source>
</evidence>
<organism evidence="6 7">
    <name type="scientific">Ramlibacter pallidus</name>
    <dbReference type="NCBI Taxonomy" id="2780087"/>
    <lineage>
        <taxon>Bacteria</taxon>
        <taxon>Pseudomonadati</taxon>
        <taxon>Pseudomonadota</taxon>
        <taxon>Betaproteobacteria</taxon>
        <taxon>Burkholderiales</taxon>
        <taxon>Comamonadaceae</taxon>
        <taxon>Ramlibacter</taxon>
    </lineage>
</organism>
<dbReference type="Proteomes" id="UP000806285">
    <property type="component" value="Unassembled WGS sequence"/>
</dbReference>
<dbReference type="PRINTS" id="PR00344">
    <property type="entry name" value="BCTRLSENSOR"/>
</dbReference>
<evidence type="ECO:0000313" key="6">
    <source>
        <dbReference type="EMBL" id="MBE7367634.1"/>
    </source>
</evidence>
<dbReference type="Gene3D" id="1.10.287.130">
    <property type="match status" value="1"/>
</dbReference>
<dbReference type="PROSITE" id="PS50109">
    <property type="entry name" value="HIS_KIN"/>
    <property type="match status" value="1"/>
</dbReference>
<gene>
    <name evidence="6" type="ORF">IM787_08665</name>
</gene>
<dbReference type="SMART" id="SM00387">
    <property type="entry name" value="HATPase_c"/>
    <property type="match status" value="1"/>
</dbReference>
<dbReference type="InterPro" id="IPR036097">
    <property type="entry name" value="HisK_dim/P_sf"/>
</dbReference>
<proteinExistence type="predicted"/>
<sequence>MNHEAFSLPNQDLPSREDRLEPLLEALADHWRHRADTALPAPLPEWLLRKLRARLERGTSGGDGVTEALPPADSPPSEMVPALDAMEFEALAALQDQGLLTRDALGSVHSIFSEARAELASRSEPGPSVQQALAARDHQLSVATHELRTPISSILLNLQLLERTARSRGTLDSGTVMKLLAVPSRQLRRLISMVDLLLTSAQVENDRLVLNPQPMDLCDVVHDVAGRLSELARAAGAELDLSDCHPVKGVWDRLRLEQVVHNLLTNAIKYGGGKVEVHTYETGEARIVVRDNGRGIATEDHERIFEPYERVHSGGTEEGAGLGLYIVREIVRAHGGQIAVDSQAGRGATFVVTLPMKAPGGTQLG</sequence>
<dbReference type="InterPro" id="IPR004358">
    <property type="entry name" value="Sig_transdc_His_kin-like_C"/>
</dbReference>
<evidence type="ECO:0000256" key="1">
    <source>
        <dbReference type="ARBA" id="ARBA00000085"/>
    </source>
</evidence>
<keyword evidence="7" id="KW-1185">Reference proteome</keyword>
<evidence type="ECO:0000256" key="3">
    <source>
        <dbReference type="ARBA" id="ARBA00022553"/>
    </source>
</evidence>
<keyword evidence="6" id="KW-0808">Transferase</keyword>
<protein>
    <recommendedName>
        <fullName evidence="2">histidine kinase</fullName>
        <ecNumber evidence="2">2.7.13.3</ecNumber>
    </recommendedName>
</protein>
<comment type="catalytic activity">
    <reaction evidence="1">
        <text>ATP + protein L-histidine = ADP + protein N-phospho-L-histidine.</text>
        <dbReference type="EC" id="2.7.13.3"/>
    </reaction>
</comment>
<name>A0ABR9S2G3_9BURK</name>
<accession>A0ABR9S2G3</accession>
<dbReference type="InterPro" id="IPR003594">
    <property type="entry name" value="HATPase_dom"/>
</dbReference>
<evidence type="ECO:0000313" key="7">
    <source>
        <dbReference type="Proteomes" id="UP000806285"/>
    </source>
</evidence>
<reference evidence="6 7" key="1">
    <citation type="submission" date="2020-10" db="EMBL/GenBank/DDBJ databases">
        <title>Ramlibacter sp. HM2 16S ribosomal RNA gene Genome sequencing and assembly.</title>
        <authorList>
            <person name="Kang M."/>
        </authorList>
    </citation>
    <scope>NUCLEOTIDE SEQUENCE [LARGE SCALE GENOMIC DNA]</scope>
    <source>
        <strain evidence="6 7">HM2</strain>
    </source>
</reference>
<evidence type="ECO:0000256" key="2">
    <source>
        <dbReference type="ARBA" id="ARBA00012438"/>
    </source>
</evidence>
<dbReference type="InterPro" id="IPR003661">
    <property type="entry name" value="HisK_dim/P_dom"/>
</dbReference>
<evidence type="ECO:0000256" key="4">
    <source>
        <dbReference type="SAM" id="MobiDB-lite"/>
    </source>
</evidence>
<keyword evidence="3" id="KW-0597">Phosphoprotein</keyword>
<dbReference type="SUPFAM" id="SSF47384">
    <property type="entry name" value="Homodimeric domain of signal transducing histidine kinase"/>
    <property type="match status" value="1"/>
</dbReference>
<dbReference type="Gene3D" id="3.30.565.10">
    <property type="entry name" value="Histidine kinase-like ATPase, C-terminal domain"/>
    <property type="match status" value="1"/>
</dbReference>
<dbReference type="Pfam" id="PF02518">
    <property type="entry name" value="HATPase_c"/>
    <property type="match status" value="1"/>
</dbReference>
<dbReference type="GO" id="GO:0016301">
    <property type="term" value="F:kinase activity"/>
    <property type="evidence" value="ECO:0007669"/>
    <property type="project" value="UniProtKB-KW"/>
</dbReference>
<dbReference type="PANTHER" id="PTHR43547:SF2">
    <property type="entry name" value="HYBRID SIGNAL TRANSDUCTION HISTIDINE KINASE C"/>
    <property type="match status" value="1"/>
</dbReference>
<dbReference type="SMART" id="SM00388">
    <property type="entry name" value="HisKA"/>
    <property type="match status" value="1"/>
</dbReference>
<dbReference type="CDD" id="cd00075">
    <property type="entry name" value="HATPase"/>
    <property type="match status" value="1"/>
</dbReference>
<dbReference type="InterPro" id="IPR036890">
    <property type="entry name" value="HATPase_C_sf"/>
</dbReference>
<dbReference type="CDD" id="cd00082">
    <property type="entry name" value="HisKA"/>
    <property type="match status" value="1"/>
</dbReference>
<keyword evidence="6" id="KW-0418">Kinase</keyword>
<dbReference type="RefSeq" id="WP_193676218.1">
    <property type="nucleotide sequence ID" value="NZ_JADDIV010000002.1"/>
</dbReference>
<feature type="region of interest" description="Disordered" evidence="4">
    <location>
        <begin position="58"/>
        <end position="77"/>
    </location>
</feature>
<dbReference type="EC" id="2.7.13.3" evidence="2"/>